<sequence>MNDYEILGPVPGAKPPPAAEDALPLRCMDSVRLGSDEGTEKNPGNLQQSKKKNGDGDIHGLDKLSEPGKGATNGKSPKAASKNTPTKKHLSDYELERCILVIVLYVIVPIFIFALATTVMGVLHIFEFLTFIEAFVPKNCPV</sequence>
<feature type="transmembrane region" description="Helical" evidence="2">
    <location>
        <begin position="98"/>
        <end position="126"/>
    </location>
</feature>
<dbReference type="EMBL" id="WIXE01008497">
    <property type="protein sequence ID" value="KAK5979287.1"/>
    <property type="molecule type" value="Genomic_DNA"/>
</dbReference>
<feature type="region of interest" description="Disordered" evidence="1">
    <location>
        <begin position="1"/>
        <end position="87"/>
    </location>
</feature>
<evidence type="ECO:0000256" key="2">
    <source>
        <dbReference type="SAM" id="Phobius"/>
    </source>
</evidence>
<dbReference type="Proteomes" id="UP001331761">
    <property type="component" value="Unassembled WGS sequence"/>
</dbReference>
<keyword evidence="2" id="KW-1133">Transmembrane helix</keyword>
<evidence type="ECO:0000313" key="3">
    <source>
        <dbReference type="EMBL" id="KAK5979287.1"/>
    </source>
</evidence>
<keyword evidence="2" id="KW-0812">Transmembrane</keyword>
<feature type="compositionally biased region" description="Basic and acidic residues" evidence="1">
    <location>
        <begin position="52"/>
        <end position="66"/>
    </location>
</feature>
<comment type="caution">
    <text evidence="3">The sequence shown here is derived from an EMBL/GenBank/DDBJ whole genome shotgun (WGS) entry which is preliminary data.</text>
</comment>
<name>A0AAN8FRE6_TRICO</name>
<keyword evidence="4" id="KW-1185">Reference proteome</keyword>
<organism evidence="3 4">
    <name type="scientific">Trichostrongylus colubriformis</name>
    <name type="common">Black scour worm</name>
    <dbReference type="NCBI Taxonomy" id="6319"/>
    <lineage>
        <taxon>Eukaryota</taxon>
        <taxon>Metazoa</taxon>
        <taxon>Ecdysozoa</taxon>
        <taxon>Nematoda</taxon>
        <taxon>Chromadorea</taxon>
        <taxon>Rhabditida</taxon>
        <taxon>Rhabditina</taxon>
        <taxon>Rhabditomorpha</taxon>
        <taxon>Strongyloidea</taxon>
        <taxon>Trichostrongylidae</taxon>
        <taxon>Trichostrongylus</taxon>
    </lineage>
</organism>
<protein>
    <submittedName>
        <fullName evidence="3">Uncharacterized protein</fullName>
    </submittedName>
</protein>
<proteinExistence type="predicted"/>
<dbReference type="AlphaFoldDB" id="A0AAN8FRE6"/>
<keyword evidence="2" id="KW-0472">Membrane</keyword>
<evidence type="ECO:0000313" key="4">
    <source>
        <dbReference type="Proteomes" id="UP001331761"/>
    </source>
</evidence>
<gene>
    <name evidence="3" type="ORF">GCK32_000674</name>
</gene>
<reference evidence="3 4" key="1">
    <citation type="submission" date="2019-10" db="EMBL/GenBank/DDBJ databases">
        <title>Assembly and Annotation for the nematode Trichostrongylus colubriformis.</title>
        <authorList>
            <person name="Martin J."/>
        </authorList>
    </citation>
    <scope>NUCLEOTIDE SEQUENCE [LARGE SCALE GENOMIC DNA]</scope>
    <source>
        <strain evidence="3">G859</strain>
        <tissue evidence="3">Whole worm</tissue>
    </source>
</reference>
<accession>A0AAN8FRE6</accession>
<evidence type="ECO:0000256" key="1">
    <source>
        <dbReference type="SAM" id="MobiDB-lite"/>
    </source>
</evidence>